<protein>
    <submittedName>
        <fullName evidence="2">Aspartyl/asparaginyl beta-hydroxylase domain-containing protein</fullName>
    </submittedName>
</protein>
<evidence type="ECO:0000259" key="1">
    <source>
        <dbReference type="Pfam" id="PF05118"/>
    </source>
</evidence>
<keyword evidence="3" id="KW-1185">Reference proteome</keyword>
<dbReference type="Gene3D" id="2.60.120.330">
    <property type="entry name" value="B-lactam Antibiotic, Isopenicillin N Synthase, Chain"/>
    <property type="match status" value="1"/>
</dbReference>
<accession>A0A5P1R6E1</accession>
<dbReference type="KEGG" id="ncu:F0U83_00550"/>
<evidence type="ECO:0000313" key="2">
    <source>
        <dbReference type="EMBL" id="QEQ95310.1"/>
    </source>
</evidence>
<dbReference type="InterPro" id="IPR027443">
    <property type="entry name" value="IPNS-like_sf"/>
</dbReference>
<feature type="domain" description="Aspartyl/asparaginy/proline hydroxylase" evidence="1">
    <location>
        <begin position="81"/>
        <end position="175"/>
    </location>
</feature>
<organism evidence="2 3">
    <name type="scientific">Neptunomonas concharum</name>
    <dbReference type="NCBI Taxonomy" id="1031538"/>
    <lineage>
        <taxon>Bacteria</taxon>
        <taxon>Pseudomonadati</taxon>
        <taxon>Pseudomonadota</taxon>
        <taxon>Gammaproteobacteria</taxon>
        <taxon>Oceanospirillales</taxon>
        <taxon>Oceanospirillaceae</taxon>
        <taxon>Neptunomonas</taxon>
    </lineage>
</organism>
<dbReference type="Proteomes" id="UP000324760">
    <property type="component" value="Chromosome"/>
</dbReference>
<dbReference type="AlphaFoldDB" id="A0A5P1R6E1"/>
<proteinExistence type="predicted"/>
<dbReference type="OrthoDB" id="1441538at2"/>
<dbReference type="SUPFAM" id="SSF51197">
    <property type="entry name" value="Clavaminate synthase-like"/>
    <property type="match status" value="1"/>
</dbReference>
<gene>
    <name evidence="2" type="ORF">F0U83_00550</name>
</gene>
<name>A0A5P1R6E1_9GAMM</name>
<dbReference type="EMBL" id="CP043869">
    <property type="protein sequence ID" value="QEQ95310.1"/>
    <property type="molecule type" value="Genomic_DNA"/>
</dbReference>
<dbReference type="InterPro" id="IPR007803">
    <property type="entry name" value="Asp/Arg/Pro-Hydrxlase"/>
</dbReference>
<sequence>MAPTSIYSDKHRISTLPDRIRLDRRYDAERLKRDVHDITSSLTQQFYVYYSPVLLVSDVTEPAEHDWTTEPMLKGCLYLQEVLAGIKAEIKSVRLMRLEAGAELKEHTDPMLDAIHQDIVRLTLPVFSDEHVLFLLNGTEVPMKPGELWYMKLSERHSVHNNSVHERINVSIDVVWNDWLDDCLRVGISSKP</sequence>
<dbReference type="Pfam" id="PF05118">
    <property type="entry name" value="Asp_Arg_Hydrox"/>
    <property type="match status" value="1"/>
</dbReference>
<dbReference type="RefSeq" id="WP_138986013.1">
    <property type="nucleotide sequence ID" value="NZ_CP043869.1"/>
</dbReference>
<evidence type="ECO:0000313" key="3">
    <source>
        <dbReference type="Proteomes" id="UP000324760"/>
    </source>
</evidence>
<reference evidence="2 3" key="1">
    <citation type="journal article" date="2019" name="Biochem. Eng. J.">
        <title>Metabolic engineering of the marine bacteria Neptunomonas concharum for the production of acetoin and meso-2,3-butanediol from acetate.</title>
        <authorList>
            <person name="Li W."/>
            <person name="Pu N."/>
            <person name="Liu C.-X."/>
            <person name="Yuan Q.-P."/>
            <person name="Li Z.-J."/>
        </authorList>
    </citation>
    <scope>NUCLEOTIDE SEQUENCE [LARGE SCALE GENOMIC DNA]</scope>
    <source>
        <strain evidence="2 3">JCM17730</strain>
    </source>
</reference>